<accession>A0A109XV80</accession>
<protein>
    <submittedName>
        <fullName evidence="2">Uncharacterized protein</fullName>
    </submittedName>
</protein>
<gene>
    <name evidence="2" type="ORF">AL504_03020</name>
</gene>
<name>A0A109XV80_ALCXX</name>
<feature type="signal peptide" evidence="1">
    <location>
        <begin position="1"/>
        <end position="43"/>
    </location>
</feature>
<reference evidence="3" key="1">
    <citation type="submission" date="2015-12" db="EMBL/GenBank/DDBJ databases">
        <title>FDA dAtabase for Regulatory Grade micrObial Sequences (FDA-ARGOS): Supporting development and validation of Infectious Disease Dx tests.</title>
        <authorList>
            <person name="Case J."/>
            <person name="Tallon L."/>
            <person name="Sadzewicz L."/>
            <person name="Sengamalay N."/>
            <person name="Ott S."/>
            <person name="Godinez A."/>
            <person name="Nagaraj S."/>
            <person name="Nadendla S."/>
            <person name="Sichtig H."/>
        </authorList>
    </citation>
    <scope>NUCLEOTIDE SEQUENCE [LARGE SCALE GENOMIC DNA]</scope>
    <source>
        <strain evidence="3">FDAARGOS_147</strain>
    </source>
</reference>
<organism evidence="2 3">
    <name type="scientific">Alcaligenes xylosoxydans xylosoxydans</name>
    <name type="common">Achromobacter xylosoxidans</name>
    <dbReference type="NCBI Taxonomy" id="85698"/>
    <lineage>
        <taxon>Bacteria</taxon>
        <taxon>Pseudomonadati</taxon>
        <taxon>Pseudomonadota</taxon>
        <taxon>Betaproteobacteria</taxon>
        <taxon>Burkholderiales</taxon>
        <taxon>Alcaligenaceae</taxon>
        <taxon>Achromobacter</taxon>
    </lineage>
</organism>
<evidence type="ECO:0000313" key="2">
    <source>
        <dbReference type="EMBL" id="AMG35108.1"/>
    </source>
</evidence>
<dbReference type="InterPro" id="IPR011044">
    <property type="entry name" value="Quino_amine_DH_bsu"/>
</dbReference>
<feature type="chain" id="PRO_5007141824" evidence="1">
    <location>
        <begin position="44"/>
        <end position="379"/>
    </location>
</feature>
<proteinExistence type="predicted"/>
<keyword evidence="1" id="KW-0732">Signal</keyword>
<dbReference type="AlphaFoldDB" id="A0A109XV80"/>
<dbReference type="PANTHER" id="PTHR47197:SF3">
    <property type="entry name" value="DIHYDRO-HEME D1 DEHYDROGENASE"/>
    <property type="match status" value="1"/>
</dbReference>
<evidence type="ECO:0000313" key="3">
    <source>
        <dbReference type="Proteomes" id="UP000060602"/>
    </source>
</evidence>
<dbReference type="EMBL" id="CP014060">
    <property type="protein sequence ID" value="AMG35108.1"/>
    <property type="molecule type" value="Genomic_DNA"/>
</dbReference>
<dbReference type="SUPFAM" id="SSF50969">
    <property type="entry name" value="YVTN repeat-like/Quinoprotein amine dehydrogenase"/>
    <property type="match status" value="1"/>
</dbReference>
<dbReference type="Proteomes" id="UP000060602">
    <property type="component" value="Chromosome"/>
</dbReference>
<dbReference type="PANTHER" id="PTHR47197">
    <property type="entry name" value="PROTEIN NIRF"/>
    <property type="match status" value="1"/>
</dbReference>
<dbReference type="Gene3D" id="2.130.10.10">
    <property type="entry name" value="YVTN repeat-like/Quinoprotein amine dehydrogenase"/>
    <property type="match status" value="2"/>
</dbReference>
<dbReference type="InterPro" id="IPR015943">
    <property type="entry name" value="WD40/YVTN_repeat-like_dom_sf"/>
</dbReference>
<dbReference type="RefSeq" id="WP_061071134.1">
    <property type="nucleotide sequence ID" value="NZ_CP014060.2"/>
</dbReference>
<sequence length="379" mass="39944">MWPSTSALAPAACRRPAASRRRQAALSALFAAAALIAMAPAGAETLAARDPIVAERSATVLPGSGHSWGFAALARDGGELLLARRENGLTVYDTTHRQVLARIPGTEGANAVAAVPLADRLYVAGMDGSVIVVRASDRQVLKHVALDIGNLNNILYDPDSGQVLVTSGRRGTVSRVYRLDPACDCVRATLDLPAAKLDAPVLLGPGMVALPLRDEGRIAVIDLRRLTLTRLWQPAQCARPSALAADPAGKRLFVACRGAEPRLLSLDADSGAVLASVAAGRDINALAYDARRDWLLAPSGADARLAIHDAGRAGQLRRLAAIGTRPWAHNMAYDAARGVAYLPSMDDTEVYPAGGGEAQRHFAADSFTITALRLREARP</sequence>
<evidence type="ECO:0000256" key="1">
    <source>
        <dbReference type="SAM" id="SignalP"/>
    </source>
</evidence>
<dbReference type="InterPro" id="IPR051200">
    <property type="entry name" value="Host-pathogen_enzymatic-act"/>
</dbReference>